<dbReference type="Proteomes" id="UP001630127">
    <property type="component" value="Unassembled WGS sequence"/>
</dbReference>
<dbReference type="EMBL" id="JBJUIK010000011">
    <property type="protein sequence ID" value="KAL3513415.1"/>
    <property type="molecule type" value="Genomic_DNA"/>
</dbReference>
<proteinExistence type="predicted"/>
<evidence type="ECO:0000313" key="1">
    <source>
        <dbReference type="EMBL" id="KAL3513415.1"/>
    </source>
</evidence>
<protein>
    <submittedName>
        <fullName evidence="1">Uncharacterized protein</fullName>
    </submittedName>
</protein>
<gene>
    <name evidence="1" type="ORF">ACH5RR_026132</name>
</gene>
<organism evidence="1 2">
    <name type="scientific">Cinchona calisaya</name>
    <dbReference type="NCBI Taxonomy" id="153742"/>
    <lineage>
        <taxon>Eukaryota</taxon>
        <taxon>Viridiplantae</taxon>
        <taxon>Streptophyta</taxon>
        <taxon>Embryophyta</taxon>
        <taxon>Tracheophyta</taxon>
        <taxon>Spermatophyta</taxon>
        <taxon>Magnoliopsida</taxon>
        <taxon>eudicotyledons</taxon>
        <taxon>Gunneridae</taxon>
        <taxon>Pentapetalae</taxon>
        <taxon>asterids</taxon>
        <taxon>lamiids</taxon>
        <taxon>Gentianales</taxon>
        <taxon>Rubiaceae</taxon>
        <taxon>Cinchonoideae</taxon>
        <taxon>Cinchoneae</taxon>
        <taxon>Cinchona</taxon>
    </lineage>
</organism>
<reference evidence="1 2" key="1">
    <citation type="submission" date="2024-11" db="EMBL/GenBank/DDBJ databases">
        <title>A near-complete genome assembly of Cinchona calisaya.</title>
        <authorList>
            <person name="Lian D.C."/>
            <person name="Zhao X.W."/>
            <person name="Wei L."/>
        </authorList>
    </citation>
    <scope>NUCLEOTIDE SEQUENCE [LARGE SCALE GENOMIC DNA]</scope>
    <source>
        <tissue evidence="1">Nenye</tissue>
    </source>
</reference>
<accession>A0ABD2Z508</accession>
<dbReference type="AlphaFoldDB" id="A0ABD2Z508"/>
<comment type="caution">
    <text evidence="1">The sequence shown here is derived from an EMBL/GenBank/DDBJ whole genome shotgun (WGS) entry which is preliminary data.</text>
</comment>
<keyword evidence="2" id="KW-1185">Reference proteome</keyword>
<sequence length="162" mass="18412">MPRKVPQESPLMRSNLYQPIDIQDESQVSVVEPLENLNAELTNLCPSHDRELDVGQPYRAGCTLNPTQMDDPILAKELQNPIIKAKPINNEERFAHITIAHDDWDRTCATLFMYDKHPRAEKMQLWAALRNISNTVQGQWVVCVSFNTAASTSECIGHRCPE</sequence>
<name>A0ABD2Z508_9GENT</name>
<evidence type="ECO:0000313" key="2">
    <source>
        <dbReference type="Proteomes" id="UP001630127"/>
    </source>
</evidence>